<keyword evidence="3" id="KW-1185">Reference proteome</keyword>
<feature type="compositionally biased region" description="Polar residues" evidence="1">
    <location>
        <begin position="26"/>
        <end position="41"/>
    </location>
</feature>
<sequence>MAVESQGKSESPRRTSLGNERRRESTSSNHRAPHNPSQQQATERRDIPHIKRVSISATHL</sequence>
<feature type="region of interest" description="Disordered" evidence="1">
    <location>
        <begin position="1"/>
        <end position="60"/>
    </location>
</feature>
<protein>
    <submittedName>
        <fullName evidence="2">Uncharacterized protein</fullName>
    </submittedName>
</protein>
<name>A0A368FIT8_ANCCA</name>
<feature type="compositionally biased region" description="Polar residues" evidence="1">
    <location>
        <begin position="1"/>
        <end position="18"/>
    </location>
</feature>
<dbReference type="Proteomes" id="UP000252519">
    <property type="component" value="Unassembled WGS sequence"/>
</dbReference>
<organism evidence="2 3">
    <name type="scientific">Ancylostoma caninum</name>
    <name type="common">Dog hookworm</name>
    <dbReference type="NCBI Taxonomy" id="29170"/>
    <lineage>
        <taxon>Eukaryota</taxon>
        <taxon>Metazoa</taxon>
        <taxon>Ecdysozoa</taxon>
        <taxon>Nematoda</taxon>
        <taxon>Chromadorea</taxon>
        <taxon>Rhabditida</taxon>
        <taxon>Rhabditina</taxon>
        <taxon>Rhabditomorpha</taxon>
        <taxon>Strongyloidea</taxon>
        <taxon>Ancylostomatidae</taxon>
        <taxon>Ancylostomatinae</taxon>
        <taxon>Ancylostoma</taxon>
    </lineage>
</organism>
<dbReference type="AlphaFoldDB" id="A0A368FIT8"/>
<gene>
    <name evidence="2" type="ORF">ANCCAN_23498</name>
</gene>
<accession>A0A368FIT8</accession>
<comment type="caution">
    <text evidence="2">The sequence shown here is derived from an EMBL/GenBank/DDBJ whole genome shotgun (WGS) entry which is preliminary data.</text>
</comment>
<evidence type="ECO:0000313" key="2">
    <source>
        <dbReference type="EMBL" id="RCN30725.1"/>
    </source>
</evidence>
<evidence type="ECO:0000313" key="3">
    <source>
        <dbReference type="Proteomes" id="UP000252519"/>
    </source>
</evidence>
<reference evidence="2 3" key="1">
    <citation type="submission" date="2014-10" db="EMBL/GenBank/DDBJ databases">
        <title>Draft genome of the hookworm Ancylostoma caninum.</title>
        <authorList>
            <person name="Mitreva M."/>
        </authorList>
    </citation>
    <scope>NUCLEOTIDE SEQUENCE [LARGE SCALE GENOMIC DNA]</scope>
    <source>
        <strain evidence="2 3">Baltimore</strain>
    </source>
</reference>
<dbReference type="OrthoDB" id="5870528at2759"/>
<proteinExistence type="predicted"/>
<evidence type="ECO:0000256" key="1">
    <source>
        <dbReference type="SAM" id="MobiDB-lite"/>
    </source>
</evidence>
<dbReference type="EMBL" id="JOJR01001481">
    <property type="protein sequence ID" value="RCN30725.1"/>
    <property type="molecule type" value="Genomic_DNA"/>
</dbReference>